<dbReference type="SUPFAM" id="SSF54593">
    <property type="entry name" value="Glyoxalase/Bleomycin resistance protein/Dihydroxybiphenyl dioxygenase"/>
    <property type="match status" value="1"/>
</dbReference>
<dbReference type="PANTHER" id="PTHR36113">
    <property type="entry name" value="LYASE, PUTATIVE-RELATED-RELATED"/>
    <property type="match status" value="1"/>
</dbReference>
<dbReference type="Pfam" id="PF13669">
    <property type="entry name" value="Glyoxalase_4"/>
    <property type="match status" value="1"/>
</dbReference>
<dbReference type="Gene3D" id="3.10.180.10">
    <property type="entry name" value="2,3-Dihydroxybiphenyl 1,2-Dioxygenase, domain 1"/>
    <property type="match status" value="1"/>
</dbReference>
<dbReference type="InterPro" id="IPR029068">
    <property type="entry name" value="Glyas_Bleomycin-R_OHBP_Dase"/>
</dbReference>
<dbReference type="InterPro" id="IPR037523">
    <property type="entry name" value="VOC_core"/>
</dbReference>
<protein>
    <submittedName>
        <fullName evidence="2">Glyoxalase</fullName>
    </submittedName>
</protein>
<dbReference type="RefSeq" id="WP_202381332.1">
    <property type="nucleotide sequence ID" value="NZ_BAAAMA010000004.1"/>
</dbReference>
<proteinExistence type="predicted"/>
<organism evidence="2 3">
    <name type="scientific">Leucobacter chromiireducens subsp. chromiireducens</name>
    <dbReference type="NCBI Taxonomy" id="660067"/>
    <lineage>
        <taxon>Bacteria</taxon>
        <taxon>Bacillati</taxon>
        <taxon>Actinomycetota</taxon>
        <taxon>Actinomycetes</taxon>
        <taxon>Micrococcales</taxon>
        <taxon>Microbacteriaceae</taxon>
        <taxon>Leucobacter</taxon>
    </lineage>
</organism>
<gene>
    <name evidence="2" type="ORF">D3226_05435</name>
</gene>
<name>A0ABS1SPJ4_9MICO</name>
<comment type="caution">
    <text evidence="2">The sequence shown here is derived from an EMBL/GenBank/DDBJ whole genome shotgun (WGS) entry which is preliminary data.</text>
</comment>
<dbReference type="Proteomes" id="UP001646141">
    <property type="component" value="Unassembled WGS sequence"/>
</dbReference>
<keyword evidence="3" id="KW-1185">Reference proteome</keyword>
<dbReference type="InterPro" id="IPR051332">
    <property type="entry name" value="Fosfomycin_Res_Enzymes"/>
</dbReference>
<evidence type="ECO:0000313" key="3">
    <source>
        <dbReference type="Proteomes" id="UP001646141"/>
    </source>
</evidence>
<evidence type="ECO:0000313" key="2">
    <source>
        <dbReference type="EMBL" id="MBL3689404.1"/>
    </source>
</evidence>
<dbReference type="PROSITE" id="PS51819">
    <property type="entry name" value="VOC"/>
    <property type="match status" value="1"/>
</dbReference>
<dbReference type="PANTHER" id="PTHR36113:SF6">
    <property type="entry name" value="FOSFOMYCIN RESISTANCE PROTEIN FOSX"/>
    <property type="match status" value="1"/>
</dbReference>
<reference evidence="2 3" key="1">
    <citation type="submission" date="2018-09" db="EMBL/GenBank/DDBJ databases">
        <title>Comparative genomics of Leucobacter spp.</title>
        <authorList>
            <person name="Reis A.C."/>
            <person name="Kolvenbach B.A."/>
            <person name="Corvini P.F.X."/>
            <person name="Nunes O.C."/>
        </authorList>
    </citation>
    <scope>NUCLEOTIDE SEQUENCE [LARGE SCALE GENOMIC DNA]</scope>
    <source>
        <strain evidence="2 3">L-1</strain>
    </source>
</reference>
<dbReference type="EMBL" id="QYAD01000001">
    <property type="protein sequence ID" value="MBL3689404.1"/>
    <property type="molecule type" value="Genomic_DNA"/>
</dbReference>
<evidence type="ECO:0000259" key="1">
    <source>
        <dbReference type="PROSITE" id="PS51819"/>
    </source>
</evidence>
<sequence>MPGFHHVEVWVADIAPAREEWGWLLRELGFVQESVWDEGESWSAGGPYLTLTVSPKLSGRTHDRRTPGVNHIAFGAGAPSEVDRIMAGASSHGWSALYEDRYPHAGGPQHYAGWIENSAGFKVEIVADEIA</sequence>
<accession>A0ABS1SPJ4</accession>
<feature type="domain" description="VOC" evidence="1">
    <location>
        <begin position="3"/>
        <end position="128"/>
    </location>
</feature>